<dbReference type="SUPFAM" id="SSF54001">
    <property type="entry name" value="Cysteine proteinases"/>
    <property type="match status" value="1"/>
</dbReference>
<dbReference type="InterPro" id="IPR003323">
    <property type="entry name" value="OTU_dom"/>
</dbReference>
<gene>
    <name evidence="3" type="ORF">V1264_024516</name>
</gene>
<feature type="region of interest" description="Disordered" evidence="1">
    <location>
        <begin position="23"/>
        <end position="50"/>
    </location>
</feature>
<dbReference type="PROSITE" id="PS50802">
    <property type="entry name" value="OTU"/>
    <property type="match status" value="1"/>
</dbReference>
<feature type="compositionally biased region" description="Polar residues" evidence="1">
    <location>
        <begin position="310"/>
        <end position="349"/>
    </location>
</feature>
<feature type="region of interest" description="Disordered" evidence="1">
    <location>
        <begin position="790"/>
        <end position="823"/>
    </location>
</feature>
<feature type="region of interest" description="Disordered" evidence="1">
    <location>
        <begin position="64"/>
        <end position="85"/>
    </location>
</feature>
<feature type="compositionally biased region" description="Acidic residues" evidence="1">
    <location>
        <begin position="1120"/>
        <end position="1130"/>
    </location>
</feature>
<feature type="compositionally biased region" description="Polar residues" evidence="1">
    <location>
        <begin position="431"/>
        <end position="445"/>
    </location>
</feature>
<comment type="caution">
    <text evidence="3">The sequence shown here is derived from an EMBL/GenBank/DDBJ whole genome shotgun (WGS) entry which is preliminary data.</text>
</comment>
<dbReference type="Proteomes" id="UP001374579">
    <property type="component" value="Unassembled WGS sequence"/>
</dbReference>
<proteinExistence type="predicted"/>
<dbReference type="PANTHER" id="PTHR10773:SF19">
    <property type="match status" value="1"/>
</dbReference>
<feature type="domain" description="OTU" evidence="2">
    <location>
        <begin position="162"/>
        <end position="301"/>
    </location>
</feature>
<organism evidence="3 4">
    <name type="scientific">Littorina saxatilis</name>
    <dbReference type="NCBI Taxonomy" id="31220"/>
    <lineage>
        <taxon>Eukaryota</taxon>
        <taxon>Metazoa</taxon>
        <taxon>Spiralia</taxon>
        <taxon>Lophotrochozoa</taxon>
        <taxon>Mollusca</taxon>
        <taxon>Gastropoda</taxon>
        <taxon>Caenogastropoda</taxon>
        <taxon>Littorinimorpha</taxon>
        <taxon>Littorinoidea</taxon>
        <taxon>Littorinidae</taxon>
        <taxon>Littorina</taxon>
    </lineage>
</organism>
<feature type="region of interest" description="Disordered" evidence="1">
    <location>
        <begin position="1107"/>
        <end position="1130"/>
    </location>
</feature>
<accession>A0AAN9G0I3</accession>
<dbReference type="AlphaFoldDB" id="A0AAN9G0I3"/>
<feature type="region of interest" description="Disordered" evidence="1">
    <location>
        <begin position="300"/>
        <end position="538"/>
    </location>
</feature>
<dbReference type="EMBL" id="JBAMIC010001197">
    <property type="protein sequence ID" value="KAK7089570.1"/>
    <property type="molecule type" value="Genomic_DNA"/>
</dbReference>
<feature type="compositionally biased region" description="Basic and acidic residues" evidence="1">
    <location>
        <begin position="793"/>
        <end position="820"/>
    </location>
</feature>
<reference evidence="3 4" key="1">
    <citation type="submission" date="2024-02" db="EMBL/GenBank/DDBJ databases">
        <title>Chromosome-scale genome assembly of the rough periwinkle Littorina saxatilis.</title>
        <authorList>
            <person name="De Jode A."/>
            <person name="Faria R."/>
            <person name="Formenti G."/>
            <person name="Sims Y."/>
            <person name="Smith T.P."/>
            <person name="Tracey A."/>
            <person name="Wood J.M.D."/>
            <person name="Zagrodzka Z.B."/>
            <person name="Johannesson K."/>
            <person name="Butlin R.K."/>
            <person name="Leder E.H."/>
        </authorList>
    </citation>
    <scope>NUCLEOTIDE SEQUENCE [LARGE SCALE GENOMIC DNA]</scope>
    <source>
        <strain evidence="3">Snail1</strain>
        <tissue evidence="3">Muscle</tissue>
    </source>
</reference>
<dbReference type="InterPro" id="IPR038765">
    <property type="entry name" value="Papain-like_cys_pep_sf"/>
</dbReference>
<evidence type="ECO:0000313" key="4">
    <source>
        <dbReference type="Proteomes" id="UP001374579"/>
    </source>
</evidence>
<evidence type="ECO:0000313" key="3">
    <source>
        <dbReference type="EMBL" id="KAK7089570.1"/>
    </source>
</evidence>
<name>A0AAN9G0I3_9CAEN</name>
<dbReference type="PANTHER" id="PTHR10773">
    <property type="entry name" value="DNA-DIRECTED RNA POLYMERASES I, II, AND III SUBUNIT RPABC2"/>
    <property type="match status" value="1"/>
</dbReference>
<sequence>MESDDESNSVYLQLATSFTSQMDTTGAFNSSDEEPLITKVTQPGFDSSDEEPLITKQVRGHGLFNSSDEEPLILKTGPNNDSTLMDPTYLPSDETEWSDELENHLHEPRGKRLRKLHKKMTPVIDIEMAQAGDASKKTHDHFLKAQKTHKSRLDNLLCANGLQRQEIAPDGNCFFNAAVEHFEDITHLELRTCLCNQLSDNFGTYINFIGNFSTEDENERFLRYFFNVQELRSPGKWSNDAADLLPQALADWSERVVRIYSSDPFTPVIDVLPTTGNSDDTSITLAFVAHEPTHYDACHVRSRPGKVTAKSATTPSTADQDSHPVNPSAPDQDSRPVTPSAPDQDSRPVTPSAHDQDYRPVTPSAHDQDSRPVTSSVPDQDAHPVNPSAPDQDSRPVNPSTPDQDSRPVTSSAPDQDSRPVTPSAHDQDSRPVNPSTPDQDSHPVNPSAHDQDSRPVNPSTPDQDAHPVNPSAPDQDSRPVTPSAPGQDSRPVTPSTPDQLDSRPLAPVDTAPITPRKQGSYNTPPKKRIVRKREAEPEKWKKNVRKVLHLEGKEYISQNGSTVPAKTMGPVDCSKCRYRCTQKMSSDQRLELFQTFYALGTYERQKDFVCTNVKQKKTVTILGEDNQPSQKKRQVCRVFTFTVEGTVHRVCKKFFLSTLAKGETYVDHALENTCGGVFCATGRRGKAPPHNKFSEESVNQATEHISSFPVVESHYTRKDTQRMYLPSNLTIKKMYDLYLERCQQQEQRPVSQKKYRQIFNENFNYSFHTPKKDQCAICVIHDSKLKQGTASDEEKQRFKEHIDRKNRARDEKDGDKREATANPSKHVVTIDLQAVLQAPCGLVSQLYYKRKLSVYNFTVYSLADKKGTCFTWDESEGKRGSCEIATCLYIYLSSLPKSVEEVTIFSDCCSGQNRNQYLAAAMVHAVNNISNIKVIRHKYLETGHTQMECDSMHSAITFAKKHTPIYTPCGWDIILRMARRGQPYVVIPLKHTDFLDVKQLACSAVRNTKTDINGQRVNWLTVKCLQFVQGEEELLYLKTSFDEEEYRVLRLVTSGKRGRTSSLTKTTIVPRYSSKLPISEAKKRDLLSLCKSAIIPEQHHDYYKALPSSTSAADKLPEPDFEEEDADSD</sequence>
<evidence type="ECO:0000256" key="1">
    <source>
        <dbReference type="SAM" id="MobiDB-lite"/>
    </source>
</evidence>
<dbReference type="CDD" id="cd22758">
    <property type="entry name" value="OTU_232R-like"/>
    <property type="match status" value="1"/>
</dbReference>
<feature type="compositionally biased region" description="Polar residues" evidence="1">
    <location>
        <begin position="389"/>
        <end position="421"/>
    </location>
</feature>
<evidence type="ECO:0000259" key="2">
    <source>
        <dbReference type="PROSITE" id="PS50802"/>
    </source>
</evidence>
<feature type="compositionally biased region" description="Polar residues" evidence="1">
    <location>
        <begin position="473"/>
        <end position="500"/>
    </location>
</feature>
<protein>
    <recommendedName>
        <fullName evidence="2">OTU domain-containing protein</fullName>
    </recommendedName>
</protein>
<keyword evidence="4" id="KW-1185">Reference proteome</keyword>
<dbReference type="Gene3D" id="3.90.70.80">
    <property type="match status" value="1"/>
</dbReference>